<evidence type="ECO:0000256" key="8">
    <source>
        <dbReference type="SAM" id="MobiDB-lite"/>
    </source>
</evidence>
<feature type="compositionally biased region" description="Low complexity" evidence="8">
    <location>
        <begin position="663"/>
        <end position="678"/>
    </location>
</feature>
<accession>A0ABD0S700</accession>
<evidence type="ECO:0000259" key="9">
    <source>
        <dbReference type="SMART" id="SM00872"/>
    </source>
</evidence>
<dbReference type="EC" id="3.2.1.-" evidence="7"/>
<feature type="signal peptide" evidence="7">
    <location>
        <begin position="1"/>
        <end position="17"/>
    </location>
</feature>
<feature type="compositionally biased region" description="Low complexity" evidence="8">
    <location>
        <begin position="690"/>
        <end position="722"/>
    </location>
</feature>
<dbReference type="AlphaFoldDB" id="A0ABD0S700"/>
<dbReference type="InterPro" id="IPR011013">
    <property type="entry name" value="Gal_mutarotase_sf_dom"/>
</dbReference>
<dbReference type="EMBL" id="JBEDNZ010000030">
    <property type="protein sequence ID" value="KAL0809093.1"/>
    <property type="molecule type" value="Genomic_DNA"/>
</dbReference>
<dbReference type="FunFam" id="1.20.1270.50:FF:000002">
    <property type="entry name" value="Alpha-mannosidase"/>
    <property type="match status" value="1"/>
</dbReference>
<dbReference type="Gene3D" id="2.60.40.1360">
    <property type="match status" value="1"/>
</dbReference>
<dbReference type="InterPro" id="IPR050843">
    <property type="entry name" value="Glycosyl_Hydrlase_38"/>
</dbReference>
<dbReference type="Gene3D" id="2.60.40.1180">
    <property type="entry name" value="Golgi alpha-mannosidase II"/>
    <property type="match status" value="1"/>
</dbReference>
<reference evidence="10 11" key="1">
    <citation type="submission" date="2024-06" db="EMBL/GenBank/DDBJ databases">
        <title>A chromosome-level genome assembly of beet webworm, Loxostege sticticalis.</title>
        <authorList>
            <person name="Zhang Y."/>
        </authorList>
    </citation>
    <scope>NUCLEOTIDE SEQUENCE [LARGE SCALE GENOMIC DNA]</scope>
    <source>
        <strain evidence="10">AQ028</strain>
        <tissue evidence="10">Male pupae</tissue>
    </source>
</reference>
<evidence type="ECO:0000256" key="6">
    <source>
        <dbReference type="ARBA" id="ARBA00023295"/>
    </source>
</evidence>
<dbReference type="Pfam" id="PF07748">
    <property type="entry name" value="Glyco_hydro_38C"/>
    <property type="match status" value="1"/>
</dbReference>
<keyword evidence="2 7" id="KW-0479">Metal-binding</keyword>
<keyword evidence="6 7" id="KW-0326">Glycosidase</keyword>
<keyword evidence="7" id="KW-0732">Signal</keyword>
<dbReference type="InterPro" id="IPR011682">
    <property type="entry name" value="Glyco_hydro_38_C"/>
</dbReference>
<dbReference type="InterPro" id="IPR027291">
    <property type="entry name" value="Glyco_hydro_38_N_sf"/>
</dbReference>
<dbReference type="GO" id="GO:0016798">
    <property type="term" value="F:hydrolase activity, acting on glycosyl bonds"/>
    <property type="evidence" value="ECO:0007669"/>
    <property type="project" value="UniProtKB-KW"/>
</dbReference>
<dbReference type="InterPro" id="IPR011330">
    <property type="entry name" value="Glyco_hydro/deAcase_b/a-brl"/>
</dbReference>
<dbReference type="Gene3D" id="1.20.1270.50">
    <property type="entry name" value="Glycoside hydrolase family 38, central domain"/>
    <property type="match status" value="1"/>
</dbReference>
<keyword evidence="3 7" id="KW-0378">Hydrolase</keyword>
<evidence type="ECO:0000256" key="7">
    <source>
        <dbReference type="RuleBase" id="RU361199"/>
    </source>
</evidence>
<comment type="cofactor">
    <cofactor evidence="7">
        <name>Zn(2+)</name>
        <dbReference type="ChEBI" id="CHEBI:29105"/>
    </cofactor>
    <text evidence="7">Binds 1 zinc ion per subunit.</text>
</comment>
<evidence type="ECO:0000256" key="4">
    <source>
        <dbReference type="ARBA" id="ARBA00022833"/>
    </source>
</evidence>
<evidence type="ECO:0000256" key="5">
    <source>
        <dbReference type="ARBA" id="ARBA00023157"/>
    </source>
</evidence>
<dbReference type="SUPFAM" id="SSF88688">
    <property type="entry name" value="Families 57/38 glycoside transferase middle domain"/>
    <property type="match status" value="1"/>
</dbReference>
<dbReference type="InterPro" id="IPR000602">
    <property type="entry name" value="Glyco_hydro_38_N"/>
</dbReference>
<protein>
    <recommendedName>
        <fullName evidence="7">Alpha-mannosidase</fullName>
        <ecNumber evidence="7">3.2.1.-</ecNumber>
    </recommendedName>
</protein>
<dbReference type="InterPro" id="IPR037094">
    <property type="entry name" value="Glyco_hydro_38_cen_sf"/>
</dbReference>
<proteinExistence type="inferred from homology"/>
<gene>
    <name evidence="10" type="ORF">ABMA28_012719</name>
</gene>
<comment type="caution">
    <text evidence="10">The sequence shown here is derived from an EMBL/GenBank/DDBJ whole genome shotgun (WGS) entry which is preliminary data.</text>
</comment>
<dbReference type="PANTHER" id="PTHR11607:SF3">
    <property type="entry name" value="LYSOSOMAL ALPHA-MANNOSIDASE"/>
    <property type="match status" value="1"/>
</dbReference>
<dbReference type="InterPro" id="IPR015341">
    <property type="entry name" value="Glyco_hydro_38_cen"/>
</dbReference>
<dbReference type="PANTHER" id="PTHR11607">
    <property type="entry name" value="ALPHA-MANNOSIDASE"/>
    <property type="match status" value="1"/>
</dbReference>
<evidence type="ECO:0000256" key="2">
    <source>
        <dbReference type="ARBA" id="ARBA00022723"/>
    </source>
</evidence>
<keyword evidence="4 7" id="KW-0862">Zinc</keyword>
<evidence type="ECO:0000256" key="3">
    <source>
        <dbReference type="ARBA" id="ARBA00022801"/>
    </source>
</evidence>
<evidence type="ECO:0000313" key="10">
    <source>
        <dbReference type="EMBL" id="KAL0809093.1"/>
    </source>
</evidence>
<dbReference type="Pfam" id="PF09261">
    <property type="entry name" value="Alpha-mann_mid"/>
    <property type="match status" value="1"/>
</dbReference>
<organism evidence="10 11">
    <name type="scientific">Loxostege sticticalis</name>
    <name type="common">Beet webworm moth</name>
    <dbReference type="NCBI Taxonomy" id="481309"/>
    <lineage>
        <taxon>Eukaryota</taxon>
        <taxon>Metazoa</taxon>
        <taxon>Ecdysozoa</taxon>
        <taxon>Arthropoda</taxon>
        <taxon>Hexapoda</taxon>
        <taxon>Insecta</taxon>
        <taxon>Pterygota</taxon>
        <taxon>Neoptera</taxon>
        <taxon>Endopterygota</taxon>
        <taxon>Lepidoptera</taxon>
        <taxon>Glossata</taxon>
        <taxon>Ditrysia</taxon>
        <taxon>Pyraloidea</taxon>
        <taxon>Crambidae</taxon>
        <taxon>Pyraustinae</taxon>
        <taxon>Loxostege</taxon>
    </lineage>
</organism>
<dbReference type="Pfam" id="PF01074">
    <property type="entry name" value="Glyco_hydro_38N"/>
    <property type="match status" value="1"/>
</dbReference>
<dbReference type="SUPFAM" id="SSF74650">
    <property type="entry name" value="Galactose mutarotase-like"/>
    <property type="match status" value="2"/>
</dbReference>
<feature type="domain" description="Glycoside hydrolase family 38 central" evidence="9">
    <location>
        <begin position="376"/>
        <end position="450"/>
    </location>
</feature>
<dbReference type="Proteomes" id="UP001549921">
    <property type="component" value="Unassembled WGS sequence"/>
</dbReference>
<name>A0ABD0S700_LOXSC</name>
<dbReference type="SMART" id="SM00872">
    <property type="entry name" value="Alpha-mann_mid"/>
    <property type="match status" value="1"/>
</dbReference>
<feature type="chain" id="PRO_5044529635" description="Alpha-mannosidase" evidence="7">
    <location>
        <begin position="18"/>
        <end position="1193"/>
    </location>
</feature>
<sequence>MIRLLWILLLKLGAISCVDKVVEDLLTPLRQMGETCGYASCPLIQKDVLNVHIVPHTHGELGDTRTFYEHYTGRKYDTIYAKSQINMKRILDFTISELWANTERKFTLSDIPYFFHWWSNRDETVRRMVYTLLRQGRLYLVGGGWSMSDEATTSYHAVIDHYTYSLRKINTTFLECGRPLVAWQADCFGHSREFASLLSQMGFDGLFINPISFDDELERMKRKGLEFMWRGSDDLGADTDIFTHKLFDGYWSPPGFCFGGQCSDPLIISSTDDFNNVVERVNLFIKSVKYRQAPYYTTNNVMVIMGQRWGYYDASIWFANIDKLMTHVNRFNMAGGHNINAFYSTPACYLKAVYEENPKLQSKQDDFFPYAYDKNSYATGLYTSRPSLKYLAREGHRYFQITKQLHVIARLGNYDQFFEDMSWINGVFQDHNIISGALRPHVVDYYTTKMAKQINFALGLIKDGLNKLRKSPTDTNYFRCRFNISSCMHSTSNHFFIVVYNPLAWNVSMAVRLPIHPLVYSVYDPRGKPIKAASIVVPKHITSHPGRRSLGRHELVFYAEDIPPMGFRSYVIQKTDEGWERPKRSLIKKINQNKPKKYLVRQANSGNPNEVLFDENETEFAESAEDEATTPRLAKIVFGNVSTNDYKSLFADVLTPKSRIDNAPTTTSTTASPTSTTERATRTPDKANFPTPTLTTPRTTTTTPLPTRTSSTTARTQTTTKSTTTVRVTTTLKKFRTVSDSEDDDFVNFDKDLNKFIIPKGYLMRKSAKPYFNNKYIRVNLDEKKRIHNVLLANGIKMALEIKFFYYVADDPRSQANKERNPPGAYLFRTMDKQQEEIKDKFNATIFKTRLHKEYHCKLSDYASYMVKLYANSSVLEVDWVVGPIPIEDGLGKDVFIKYVTNLENKGVFYTDANGRQTIKRIRNTRPTFQPLNADQIAGNFYPVTSKIYIEDPAQNIRFSVFNDRAQGGSSLNDGEIDIMVHRRILTDDTGVQAYLNETEFNKGIMVRGTHYLYISKADNKPTRVFEKKLAKEIELKPQIFVSSYGRLNKRIWSGHNNEFTALNSKLPIGVHILSLETWSADTLLLRLENFLEKSDAVLSGVKTVQLKGLFRNLDIKEVKETTLAGNMWLKDYVPLGWDKDKFLRSFNEAYGSGAYEYTESKHRKIEEVDLNKGIVLKPQQIRTFIAKYQFVH</sequence>
<dbReference type="InterPro" id="IPR028995">
    <property type="entry name" value="Glyco_hydro_57/38_cen_sf"/>
</dbReference>
<feature type="region of interest" description="Disordered" evidence="8">
    <location>
        <begin position="659"/>
        <end position="722"/>
    </location>
</feature>
<dbReference type="SUPFAM" id="SSF88713">
    <property type="entry name" value="Glycoside hydrolase/deacetylase"/>
    <property type="match status" value="1"/>
</dbReference>
<evidence type="ECO:0000256" key="1">
    <source>
        <dbReference type="ARBA" id="ARBA00009792"/>
    </source>
</evidence>
<dbReference type="Gene3D" id="2.70.98.30">
    <property type="entry name" value="Golgi alpha-mannosidase II, domain 4"/>
    <property type="match status" value="1"/>
</dbReference>
<evidence type="ECO:0000313" key="11">
    <source>
        <dbReference type="Proteomes" id="UP001549921"/>
    </source>
</evidence>
<dbReference type="GO" id="GO:0046872">
    <property type="term" value="F:metal ion binding"/>
    <property type="evidence" value="ECO:0007669"/>
    <property type="project" value="UniProtKB-KW"/>
</dbReference>
<keyword evidence="5" id="KW-1015">Disulfide bond</keyword>
<comment type="similarity">
    <text evidence="1 7">Belongs to the glycosyl hydrolase 38 family.</text>
</comment>
<dbReference type="Gene3D" id="3.20.110.10">
    <property type="entry name" value="Glycoside hydrolase 38, N terminal domain"/>
    <property type="match status" value="1"/>
</dbReference>
<dbReference type="InterPro" id="IPR013780">
    <property type="entry name" value="Glyco_hydro_b"/>
</dbReference>